<dbReference type="KEGG" id="pdl:Pyrde_0094"/>
<dbReference type="EMBL" id="CP013011">
    <property type="protein sequence ID" value="ALL00144.1"/>
    <property type="molecule type" value="Genomic_DNA"/>
</dbReference>
<accession>A0A0P0N0U9</accession>
<dbReference type="AlphaFoldDB" id="A0A0P0N0U9"/>
<evidence type="ECO:0000313" key="4">
    <source>
        <dbReference type="Proteomes" id="UP000196694"/>
    </source>
</evidence>
<dbReference type="OrthoDB" id="98696at2157"/>
<sequence>MARNVYLGRDCLSPPCVDDRGRRGLDRISEVKDIADRIIEDCEAGRISYRTAMARMNLLELVVSRDSSFSVEQRLKARRLIDRKREELMEKCGGE</sequence>
<dbReference type="GeneID" id="26098419"/>
<keyword evidence="4" id="KW-1185">Reference proteome</keyword>
<reference evidence="1 3" key="1">
    <citation type="submission" date="2015-10" db="EMBL/GenBank/DDBJ databases">
        <title>Complete genome sequence of hyperthermophilic archaeon Pyrodictium delaneyi Su06.</title>
        <authorList>
            <person name="Jung J.-H."/>
            <person name="Lin J."/>
            <person name="Holden J.F."/>
            <person name="Park C.-S."/>
        </authorList>
    </citation>
    <scope>NUCLEOTIDE SEQUENCE [LARGE SCALE GENOMIC DNA]</scope>
    <source>
        <strain evidence="1 3">Su06</strain>
    </source>
</reference>
<dbReference type="RefSeq" id="WP_055410539.1">
    <property type="nucleotide sequence ID" value="NZ_CP013011.1"/>
</dbReference>
<protein>
    <submittedName>
        <fullName evidence="1">Uncharacterized protein</fullName>
    </submittedName>
</protein>
<name>A0A0P0N0U9_9CREN</name>
<reference evidence="2 4" key="2">
    <citation type="submission" date="2017-05" db="EMBL/GenBank/DDBJ databases">
        <title>The draft genome of the hyperthermophilic archaeon 'Pyrodictium delaneyi strain Hulk', an iron and nitrate reducer, reveals the capacity for sulfate reduction.</title>
        <authorList>
            <person name="Demey L.M."/>
            <person name="Miller C."/>
            <person name="Manzella M."/>
            <person name="Reguera G."/>
            <person name="Kashefi K."/>
        </authorList>
    </citation>
    <scope>NUCLEOTIDE SEQUENCE [LARGE SCALE GENOMIC DNA]</scope>
    <source>
        <strain evidence="2 4">Hulk</strain>
    </source>
</reference>
<evidence type="ECO:0000313" key="1">
    <source>
        <dbReference type="EMBL" id="ALL00144.1"/>
    </source>
</evidence>
<organism evidence="1 3">
    <name type="scientific">Pyrodictium delaneyi</name>
    <dbReference type="NCBI Taxonomy" id="1273541"/>
    <lineage>
        <taxon>Archaea</taxon>
        <taxon>Thermoproteota</taxon>
        <taxon>Thermoprotei</taxon>
        <taxon>Desulfurococcales</taxon>
        <taxon>Pyrodictiaceae</taxon>
        <taxon>Pyrodictium</taxon>
    </lineage>
</organism>
<dbReference type="EMBL" id="NCQP01000006">
    <property type="protein sequence ID" value="OWJ54443.1"/>
    <property type="molecule type" value="Genomic_DNA"/>
</dbReference>
<dbReference type="Proteomes" id="UP000196694">
    <property type="component" value="Unassembled WGS sequence"/>
</dbReference>
<evidence type="ECO:0000313" key="3">
    <source>
        <dbReference type="Proteomes" id="UP000058613"/>
    </source>
</evidence>
<gene>
    <name evidence="2" type="ORF">Pdsh_07015</name>
    <name evidence="1" type="ORF">Pyrde_0094</name>
</gene>
<dbReference type="Proteomes" id="UP000058613">
    <property type="component" value="Chromosome"/>
</dbReference>
<proteinExistence type="predicted"/>
<evidence type="ECO:0000313" key="2">
    <source>
        <dbReference type="EMBL" id="OWJ54443.1"/>
    </source>
</evidence>
<dbReference type="STRING" id="1273541.Pyrde_0094"/>